<evidence type="ECO:0000259" key="3">
    <source>
        <dbReference type="Pfam" id="PF00248"/>
    </source>
</evidence>
<evidence type="ECO:0000313" key="4">
    <source>
        <dbReference type="EMBL" id="KAA9001921.1"/>
    </source>
</evidence>
<dbReference type="InterPro" id="IPR050791">
    <property type="entry name" value="Aldo-Keto_reductase"/>
</dbReference>
<evidence type="ECO:0000256" key="2">
    <source>
        <dbReference type="SAM" id="SignalP"/>
    </source>
</evidence>
<dbReference type="GO" id="GO:0016491">
    <property type="term" value="F:oxidoreductase activity"/>
    <property type="evidence" value="ECO:0007669"/>
    <property type="project" value="UniProtKB-KW"/>
</dbReference>
<dbReference type="Proteomes" id="UP000335415">
    <property type="component" value="Unassembled WGS sequence"/>
</dbReference>
<feature type="chain" id="PRO_5023813480" evidence="2">
    <location>
        <begin position="25"/>
        <end position="329"/>
    </location>
</feature>
<dbReference type="PANTHER" id="PTHR43625:SF77">
    <property type="entry name" value="ALDO-KETO REDUCTASE"/>
    <property type="match status" value="1"/>
</dbReference>
<dbReference type="InterPro" id="IPR036812">
    <property type="entry name" value="NAD(P)_OxRdtase_dom_sf"/>
</dbReference>
<gene>
    <name evidence="4" type="ORF">FJU30_06480</name>
</gene>
<protein>
    <submittedName>
        <fullName evidence="4">Aldo/keto reductase</fullName>
    </submittedName>
</protein>
<comment type="caution">
    <text evidence="4">The sequence shown here is derived from an EMBL/GenBank/DDBJ whole genome shotgun (WGS) entry which is preliminary data.</text>
</comment>
<dbReference type="Pfam" id="PF00248">
    <property type="entry name" value="Aldo_ket_red"/>
    <property type="match status" value="1"/>
</dbReference>
<dbReference type="OrthoDB" id="9772407at2"/>
<name>A0A5J5G4E0_9GAMM</name>
<reference evidence="4 5" key="1">
    <citation type="submission" date="2019-09" db="EMBL/GenBank/DDBJ databases">
        <authorList>
            <person name="Li Y."/>
        </authorList>
    </citation>
    <scope>NUCLEOTIDE SEQUENCE [LARGE SCALE GENOMIC DNA]</scope>
    <source>
        <strain evidence="4 5">L3-3HA</strain>
    </source>
</reference>
<evidence type="ECO:0000313" key="5">
    <source>
        <dbReference type="Proteomes" id="UP000335415"/>
    </source>
</evidence>
<dbReference type="SUPFAM" id="SSF51430">
    <property type="entry name" value="NAD(P)-linked oxidoreductase"/>
    <property type="match status" value="1"/>
</dbReference>
<keyword evidence="1" id="KW-0560">Oxidoreductase</keyword>
<dbReference type="AlphaFoldDB" id="A0A5J5G4E0"/>
<dbReference type="GO" id="GO:0005737">
    <property type="term" value="C:cytoplasm"/>
    <property type="evidence" value="ECO:0007669"/>
    <property type="project" value="TreeGrafter"/>
</dbReference>
<feature type="domain" description="NADP-dependent oxidoreductase" evidence="3">
    <location>
        <begin position="15"/>
        <end position="308"/>
    </location>
</feature>
<dbReference type="PANTHER" id="PTHR43625">
    <property type="entry name" value="AFLATOXIN B1 ALDEHYDE REDUCTASE"/>
    <property type="match status" value="1"/>
</dbReference>
<dbReference type="CDD" id="cd19078">
    <property type="entry name" value="AKR_AKR13C1_2"/>
    <property type="match status" value="1"/>
</dbReference>
<dbReference type="RefSeq" id="WP_150434158.1">
    <property type="nucleotide sequence ID" value="NZ_VYKJ01000002.1"/>
</dbReference>
<sequence length="329" mass="36116">MKTRLLGNLQVSAFGLGCMGMSFAYGGAPKPDAIRTLRAAFDSGVTFFDTAEVYGPFENEQLLGEALAPIRDRVQIATKFGFAIRDEGTGIERMHGVDSRPEHIRDVVEASLRRLRTDRIDLLYQHRLDPRVPVEEVVGAMAKLVNEGKVLHLGLCEISAQTLRRAHAVHPIAAVQSEYSLWSRDPERAVLPTARELGIGFVPYSPLGRGWLTGKMNVASLADNDFRRTLPRFSEKAMAANQMLLGRLCEMANQKSATPAQIALAWLLAQDDHIVPIPGARRLTHLQENIAAAEITLTRTEADQLAAIFTPDAIDGARYPAGELALIET</sequence>
<dbReference type="PROSITE" id="PS51257">
    <property type="entry name" value="PROKAR_LIPOPROTEIN"/>
    <property type="match status" value="1"/>
</dbReference>
<keyword evidence="2" id="KW-0732">Signal</keyword>
<dbReference type="Gene3D" id="3.20.20.100">
    <property type="entry name" value="NADP-dependent oxidoreductase domain"/>
    <property type="match status" value="1"/>
</dbReference>
<organism evidence="4 5">
    <name type="scientific">Affinibrenneria salicis</name>
    <dbReference type="NCBI Taxonomy" id="2590031"/>
    <lineage>
        <taxon>Bacteria</taxon>
        <taxon>Pseudomonadati</taxon>
        <taxon>Pseudomonadota</taxon>
        <taxon>Gammaproteobacteria</taxon>
        <taxon>Enterobacterales</taxon>
        <taxon>Pectobacteriaceae</taxon>
        <taxon>Affinibrenneria</taxon>
    </lineage>
</organism>
<keyword evidence="5" id="KW-1185">Reference proteome</keyword>
<evidence type="ECO:0000256" key="1">
    <source>
        <dbReference type="ARBA" id="ARBA00023002"/>
    </source>
</evidence>
<proteinExistence type="predicted"/>
<dbReference type="InterPro" id="IPR023210">
    <property type="entry name" value="NADP_OxRdtase_dom"/>
</dbReference>
<feature type="signal peptide" evidence="2">
    <location>
        <begin position="1"/>
        <end position="24"/>
    </location>
</feature>
<dbReference type="EMBL" id="VYKJ01000002">
    <property type="protein sequence ID" value="KAA9001921.1"/>
    <property type="molecule type" value="Genomic_DNA"/>
</dbReference>
<accession>A0A5J5G4E0</accession>